<keyword evidence="3" id="KW-1185">Reference proteome</keyword>
<sequence length="85" mass="9783">MCKASARTSPIHRWTTWEVDTTPSSVRNVMGNPEGDPDTQIDPGWREPAAQLSFSQDGPFLSRDMRYLRPVEGWGRPEYSCRKER</sequence>
<dbReference type="AlphaFoldDB" id="A0A0G4GK86"/>
<name>A0A0G4GK86_VITBC</name>
<evidence type="ECO:0000256" key="1">
    <source>
        <dbReference type="SAM" id="MobiDB-lite"/>
    </source>
</evidence>
<proteinExistence type="predicted"/>
<protein>
    <submittedName>
        <fullName evidence="2">Uncharacterized protein</fullName>
    </submittedName>
</protein>
<evidence type="ECO:0000313" key="2">
    <source>
        <dbReference type="EMBL" id="CEM30312.1"/>
    </source>
</evidence>
<organism evidence="2 3">
    <name type="scientific">Vitrella brassicaformis (strain CCMP3155)</name>
    <dbReference type="NCBI Taxonomy" id="1169540"/>
    <lineage>
        <taxon>Eukaryota</taxon>
        <taxon>Sar</taxon>
        <taxon>Alveolata</taxon>
        <taxon>Colpodellida</taxon>
        <taxon>Vitrellaceae</taxon>
        <taxon>Vitrella</taxon>
    </lineage>
</organism>
<dbReference type="Proteomes" id="UP000041254">
    <property type="component" value="Unassembled WGS sequence"/>
</dbReference>
<dbReference type="InParanoid" id="A0A0G4GK86"/>
<feature type="region of interest" description="Disordered" evidence="1">
    <location>
        <begin position="23"/>
        <end position="45"/>
    </location>
</feature>
<dbReference type="OrthoDB" id="1366754at2759"/>
<evidence type="ECO:0000313" key="3">
    <source>
        <dbReference type="Proteomes" id="UP000041254"/>
    </source>
</evidence>
<dbReference type="EMBL" id="CDMY01000696">
    <property type="protein sequence ID" value="CEM30312.1"/>
    <property type="molecule type" value="Genomic_DNA"/>
</dbReference>
<accession>A0A0G4GK86</accession>
<reference evidence="2 3" key="1">
    <citation type="submission" date="2014-11" db="EMBL/GenBank/DDBJ databases">
        <authorList>
            <person name="Zhu J."/>
            <person name="Qi W."/>
            <person name="Song R."/>
        </authorList>
    </citation>
    <scope>NUCLEOTIDE SEQUENCE [LARGE SCALE GENOMIC DNA]</scope>
</reference>
<gene>
    <name evidence="2" type="ORF">Vbra_18069</name>
</gene>
<dbReference type="VEuPathDB" id="CryptoDB:Vbra_18069"/>